<evidence type="ECO:0000256" key="1">
    <source>
        <dbReference type="SAM" id="MobiDB-lite"/>
    </source>
</evidence>
<accession>A0A2N6T725</accession>
<dbReference type="RefSeq" id="WP_102723292.1">
    <property type="nucleotide sequence ID" value="NZ_PNHG01000002.1"/>
</dbReference>
<dbReference type="EMBL" id="PNHG01000002">
    <property type="protein sequence ID" value="PMC65125.1"/>
    <property type="molecule type" value="Genomic_DNA"/>
</dbReference>
<name>A0A2N6T725_9CORY</name>
<organism evidence="2 3">
    <name type="scientific">Corynebacterium tuscaniense</name>
    <dbReference type="NCBI Taxonomy" id="302449"/>
    <lineage>
        <taxon>Bacteria</taxon>
        <taxon>Bacillati</taxon>
        <taxon>Actinomycetota</taxon>
        <taxon>Actinomycetes</taxon>
        <taxon>Mycobacteriales</taxon>
        <taxon>Corynebacteriaceae</taxon>
        <taxon>Corynebacterium</taxon>
    </lineage>
</organism>
<dbReference type="Proteomes" id="UP000235836">
    <property type="component" value="Unassembled WGS sequence"/>
</dbReference>
<protein>
    <submittedName>
        <fullName evidence="2">Uncharacterized protein</fullName>
    </submittedName>
</protein>
<evidence type="ECO:0000313" key="2">
    <source>
        <dbReference type="EMBL" id="PMC65125.1"/>
    </source>
</evidence>
<comment type="caution">
    <text evidence="2">The sequence shown here is derived from an EMBL/GenBank/DDBJ whole genome shotgun (WGS) entry which is preliminary data.</text>
</comment>
<evidence type="ECO:0000313" key="3">
    <source>
        <dbReference type="Proteomes" id="UP000235836"/>
    </source>
</evidence>
<feature type="region of interest" description="Disordered" evidence="1">
    <location>
        <begin position="19"/>
        <end position="55"/>
    </location>
</feature>
<keyword evidence="3" id="KW-1185">Reference proteome</keyword>
<proteinExistence type="predicted"/>
<reference evidence="2 3" key="1">
    <citation type="submission" date="2017-09" db="EMBL/GenBank/DDBJ databases">
        <title>Bacterial strain isolated from the female urinary microbiota.</title>
        <authorList>
            <person name="Thomas-White K."/>
            <person name="Kumar N."/>
            <person name="Forster S."/>
            <person name="Putonti C."/>
            <person name="Lawley T."/>
            <person name="Wolfe A.J."/>
        </authorList>
    </citation>
    <scope>NUCLEOTIDE SEQUENCE [LARGE SCALE GENOMIC DNA]</scope>
    <source>
        <strain evidence="2 3">UMB0792</strain>
    </source>
</reference>
<feature type="compositionally biased region" description="Polar residues" evidence="1">
    <location>
        <begin position="29"/>
        <end position="40"/>
    </location>
</feature>
<sequence length="223" mass="24801">MEQVNLSFKVPSETVEKIRTGESIPYLESRNQSGQITSAYPASDIDPSAESRSEKWSQMAQAVASGAKENPLKTATGLFAAGATISAFVYGWHKFESWRQRRAHENRGVRQLEQAPKALPLGSSAESEILHRALLTWMNAAENSMVTVSTVNELEDAWENYADAYHSEHGENPSLDSDIVGLIDRYSDVYRRNHELSSSLAPKSNGDIAVALETQKKLLKRYE</sequence>
<dbReference type="AlphaFoldDB" id="A0A2N6T725"/>
<gene>
    <name evidence="2" type="ORF">CJ203_01500</name>
</gene>